<evidence type="ECO:0000313" key="1">
    <source>
        <dbReference type="EMBL" id="QXV92101.1"/>
    </source>
</evidence>
<geneLocation type="plasmid" evidence="2">
    <name>pPZG101</name>
</geneLocation>
<evidence type="ECO:0000313" key="2">
    <source>
        <dbReference type="EMBL" id="QXV92370.1"/>
    </source>
</evidence>
<protein>
    <submittedName>
        <fullName evidence="2">Uncharacterized protein</fullName>
    </submittedName>
</protein>
<accession>A0A8F7KTP5</accession>
<geneLocation type="plasmid" evidence="1">
    <name>unnamed</name>
</geneLocation>
<dbReference type="RefSeq" id="WP_003979052.1">
    <property type="nucleotide sequence ID" value="NZ_CP025552.1"/>
</dbReference>
<dbReference type="EMBL" id="MZ502218">
    <property type="protein sequence ID" value="QXV92101.1"/>
    <property type="molecule type" value="Genomic_DNA"/>
</dbReference>
<reference evidence="2" key="1">
    <citation type="submission" date="2021-06" db="EMBL/GenBank/DDBJ databases">
        <authorList>
            <person name="Tome M."/>
            <person name="Jakse J."/>
            <person name="Slemc L."/>
            <person name="Garcia A.R."/>
            <person name="Petkovic H."/>
        </authorList>
    </citation>
    <scope>NUCLEOTIDE SEQUENCE</scope>
    <source>
        <plasmid evidence="2">pPZG101</plasmid>
        <plasmid evidence="1">unnamed</plasmid>
    </source>
</reference>
<sequence>MSDDRLRRKPWIHTWTDDDGIRRQAVIHYTRDDRSVVFDPRYPGDPEPWFDGDTVNWRCGDEDLVTLGDPNDPHFGLVDPDWELEEDDETDPVIQDIPSAAATSAAEHQEPEQTKEYSTMAIAQIPEVVNHQALLAGLAAIRMEVEARQEDVTNLAAWSSEMADRWRHIGEELAGLELDTNTIAHTAMLADTITGQARSAVAYRGLTDQSVNQAEVASRTARRHHGRIEEAVNDAPVRMAKNTFYNAE</sequence>
<name>A0A8F7KTP5_STRRM</name>
<keyword evidence="2" id="KW-0614">Plasmid</keyword>
<proteinExistence type="predicted"/>
<gene>
    <name evidence="1" type="ORF">M4018_082990</name>
    <name evidence="2" type="ORF">R6500_082990</name>
</gene>
<organism evidence="2">
    <name type="scientific">Streptomyces rimosus</name>
    <dbReference type="NCBI Taxonomy" id="1927"/>
    <lineage>
        <taxon>Bacteria</taxon>
        <taxon>Bacillati</taxon>
        <taxon>Actinomycetota</taxon>
        <taxon>Actinomycetes</taxon>
        <taxon>Kitasatosporales</taxon>
        <taxon>Streptomycetaceae</taxon>
        <taxon>Streptomyces</taxon>
    </lineage>
</organism>
<dbReference type="GeneID" id="66860573"/>
<dbReference type="EMBL" id="MZ502219">
    <property type="protein sequence ID" value="QXV92370.1"/>
    <property type="molecule type" value="Genomic_DNA"/>
</dbReference>
<dbReference type="AlphaFoldDB" id="A0A8F7KTP5"/>